<dbReference type="EMBL" id="BMXG01000014">
    <property type="protein sequence ID" value="GHC05470.1"/>
    <property type="molecule type" value="Genomic_DNA"/>
</dbReference>
<name>A0A8J3DD33_9BACT</name>
<reference evidence="3" key="1">
    <citation type="journal article" date="2014" name="Int. J. Syst. Evol. Microbiol.">
        <title>Complete genome sequence of Corynebacterium casei LMG S-19264T (=DSM 44701T), isolated from a smear-ripened cheese.</title>
        <authorList>
            <consortium name="US DOE Joint Genome Institute (JGI-PGF)"/>
            <person name="Walter F."/>
            <person name="Albersmeier A."/>
            <person name="Kalinowski J."/>
            <person name="Ruckert C."/>
        </authorList>
    </citation>
    <scope>NUCLEOTIDE SEQUENCE</scope>
    <source>
        <strain evidence="3">KCTC 12870</strain>
    </source>
</reference>
<keyword evidence="1" id="KW-0472">Membrane</keyword>
<feature type="domain" description="CAAX prenyl protease 2/Lysostaphin resistance protein A-like" evidence="2">
    <location>
        <begin position="105"/>
        <end position="224"/>
    </location>
</feature>
<keyword evidence="1" id="KW-0812">Transmembrane</keyword>
<protein>
    <recommendedName>
        <fullName evidence="2">CAAX prenyl protease 2/Lysostaphin resistance protein A-like domain-containing protein</fullName>
    </recommendedName>
</protein>
<keyword evidence="4" id="KW-1185">Reference proteome</keyword>
<evidence type="ECO:0000313" key="3">
    <source>
        <dbReference type="EMBL" id="GHC05470.1"/>
    </source>
</evidence>
<comment type="caution">
    <text evidence="3">The sequence shown here is derived from an EMBL/GenBank/DDBJ whole genome shotgun (WGS) entry which is preliminary data.</text>
</comment>
<evidence type="ECO:0000313" key="4">
    <source>
        <dbReference type="Proteomes" id="UP000642829"/>
    </source>
</evidence>
<reference evidence="3" key="2">
    <citation type="submission" date="2020-09" db="EMBL/GenBank/DDBJ databases">
        <authorList>
            <person name="Sun Q."/>
            <person name="Kim S."/>
        </authorList>
    </citation>
    <scope>NUCLEOTIDE SEQUENCE</scope>
    <source>
        <strain evidence="3">KCTC 12870</strain>
    </source>
</reference>
<feature type="transmembrane region" description="Helical" evidence="1">
    <location>
        <begin position="105"/>
        <end position="124"/>
    </location>
</feature>
<evidence type="ECO:0000259" key="2">
    <source>
        <dbReference type="Pfam" id="PF02517"/>
    </source>
</evidence>
<dbReference type="RefSeq" id="WP_189515263.1">
    <property type="nucleotide sequence ID" value="NZ_BMXG01000014.1"/>
</dbReference>
<dbReference type="Pfam" id="PF02517">
    <property type="entry name" value="Rce1-like"/>
    <property type="match status" value="1"/>
</dbReference>
<proteinExistence type="predicted"/>
<feature type="transmembrane region" description="Helical" evidence="1">
    <location>
        <begin position="74"/>
        <end position="99"/>
    </location>
</feature>
<keyword evidence="1" id="KW-1133">Transmembrane helix</keyword>
<accession>A0A8J3DD33</accession>
<organism evidence="3 4">
    <name type="scientific">Cerasicoccus arenae</name>
    <dbReference type="NCBI Taxonomy" id="424488"/>
    <lineage>
        <taxon>Bacteria</taxon>
        <taxon>Pseudomonadati</taxon>
        <taxon>Verrucomicrobiota</taxon>
        <taxon>Opitutia</taxon>
        <taxon>Puniceicoccales</taxon>
        <taxon>Cerasicoccaceae</taxon>
        <taxon>Cerasicoccus</taxon>
    </lineage>
</organism>
<dbReference type="InterPro" id="IPR003675">
    <property type="entry name" value="Rce1/LyrA-like_dom"/>
</dbReference>
<sequence length="240" mass="26534">MAINYPYSIFFPLAQAAPEADNVSDMQSDPTMIIISAAVAIYIFKMWLDDLRAQQQGKPNEKAFPGAFPCSMKAVWVAIIGALVILGVETGGEIALGIAGEQSDITWLFLISIITAAFIEELIFRGFLVIDNKGKAALIGGVVGFSLLFTIFHPFFWDIDMPEGVPGWKFWEGSVTWDFSVKPWFTSAILFINSLWFYAMRLCTKLNPQRSLIPCMAAHCASNVGVFVIKLVQGHVVGLW</sequence>
<feature type="transmembrane region" description="Helical" evidence="1">
    <location>
        <begin position="31"/>
        <end position="48"/>
    </location>
</feature>
<feature type="transmembrane region" description="Helical" evidence="1">
    <location>
        <begin position="136"/>
        <end position="157"/>
    </location>
</feature>
<gene>
    <name evidence="3" type="ORF">GCM10007047_22970</name>
</gene>
<feature type="transmembrane region" description="Helical" evidence="1">
    <location>
        <begin position="181"/>
        <end position="199"/>
    </location>
</feature>
<evidence type="ECO:0000256" key="1">
    <source>
        <dbReference type="SAM" id="Phobius"/>
    </source>
</evidence>
<dbReference type="AlphaFoldDB" id="A0A8J3DD33"/>
<dbReference type="GO" id="GO:0080120">
    <property type="term" value="P:CAAX-box protein maturation"/>
    <property type="evidence" value="ECO:0007669"/>
    <property type="project" value="UniProtKB-ARBA"/>
</dbReference>
<dbReference type="GO" id="GO:0004175">
    <property type="term" value="F:endopeptidase activity"/>
    <property type="evidence" value="ECO:0007669"/>
    <property type="project" value="UniProtKB-ARBA"/>
</dbReference>
<dbReference type="Proteomes" id="UP000642829">
    <property type="component" value="Unassembled WGS sequence"/>
</dbReference>